<dbReference type="EMBL" id="VDUW01000003">
    <property type="protein sequence ID" value="TXL65775.1"/>
    <property type="molecule type" value="Genomic_DNA"/>
</dbReference>
<keyword evidence="2" id="KW-0812">Transmembrane</keyword>
<proteinExistence type="predicted"/>
<sequence>MANNRGMMTTLMAVGAAGAAIYGIRRGMQNGTFQQMGKSLQNMTNNQGVQEVTSALASTMNQDSTGDASQSSAQTMAQNLE</sequence>
<feature type="region of interest" description="Disordered" evidence="1">
    <location>
        <begin position="56"/>
        <end position="81"/>
    </location>
</feature>
<feature type="transmembrane region" description="Helical" evidence="2">
    <location>
        <begin position="6"/>
        <end position="24"/>
    </location>
</feature>
<comment type="caution">
    <text evidence="3">The sequence shown here is derived from an EMBL/GenBank/DDBJ whole genome shotgun (WGS) entry which is preliminary data.</text>
</comment>
<name>A0A5C8NX59_9BACI</name>
<dbReference type="RefSeq" id="WP_147666445.1">
    <property type="nucleotide sequence ID" value="NZ_VDUW01000003.1"/>
</dbReference>
<gene>
    <name evidence="3" type="ORF">FHP05_06545</name>
</gene>
<dbReference type="AlphaFoldDB" id="A0A5C8NX59"/>
<evidence type="ECO:0000256" key="2">
    <source>
        <dbReference type="SAM" id="Phobius"/>
    </source>
</evidence>
<evidence type="ECO:0000256" key="1">
    <source>
        <dbReference type="SAM" id="MobiDB-lite"/>
    </source>
</evidence>
<keyword evidence="2" id="KW-0472">Membrane</keyword>
<reference evidence="3 4" key="1">
    <citation type="submission" date="2019-06" db="EMBL/GenBank/DDBJ databases">
        <title>Cerasibacillus sp. nov., isolated from maize field.</title>
        <authorList>
            <person name="Lin S.-Y."/>
            <person name="Tsai C.-F."/>
            <person name="Young C.-C."/>
        </authorList>
    </citation>
    <scope>NUCLEOTIDE SEQUENCE [LARGE SCALE GENOMIC DNA]</scope>
    <source>
        <strain evidence="3 4">CC-CFT480</strain>
    </source>
</reference>
<evidence type="ECO:0000313" key="3">
    <source>
        <dbReference type="EMBL" id="TXL65775.1"/>
    </source>
</evidence>
<dbReference type="Proteomes" id="UP000321574">
    <property type="component" value="Unassembled WGS sequence"/>
</dbReference>
<keyword evidence="4" id="KW-1185">Reference proteome</keyword>
<organism evidence="3 4">
    <name type="scientific">Cerasibacillus terrae</name>
    <dbReference type="NCBI Taxonomy" id="2498845"/>
    <lineage>
        <taxon>Bacteria</taxon>
        <taxon>Bacillati</taxon>
        <taxon>Bacillota</taxon>
        <taxon>Bacilli</taxon>
        <taxon>Bacillales</taxon>
        <taxon>Bacillaceae</taxon>
        <taxon>Cerasibacillus</taxon>
    </lineage>
</organism>
<protein>
    <submittedName>
        <fullName evidence="3">Uncharacterized protein</fullName>
    </submittedName>
</protein>
<accession>A0A5C8NX59</accession>
<evidence type="ECO:0000313" key="4">
    <source>
        <dbReference type="Proteomes" id="UP000321574"/>
    </source>
</evidence>
<keyword evidence="2" id="KW-1133">Transmembrane helix</keyword>